<sequence length="109" mass="12507">MRSRTSTGRRALTWTLVPQPRKQHSFSSMRLRRLRNGDKLCDGDCRLQSWPGSSTQPWLLTLLSIGRISAVSVSLGVTTDHLIREGRDAAWVLSIAMRPWTMKRFHECK</sequence>
<accession>A0A370PDJ1</accession>
<evidence type="ECO:0000313" key="1">
    <source>
        <dbReference type="EMBL" id="RDK40263.1"/>
    </source>
</evidence>
<evidence type="ECO:0000313" key="2">
    <source>
        <dbReference type="Proteomes" id="UP000254937"/>
    </source>
</evidence>
<dbReference type="EMBL" id="KZ851858">
    <property type="protein sequence ID" value="RDK40263.1"/>
    <property type="molecule type" value="Genomic_DNA"/>
</dbReference>
<protein>
    <submittedName>
        <fullName evidence="1">Uncharacterized protein</fullName>
    </submittedName>
</protein>
<dbReference type="AlphaFoldDB" id="A0A370PDJ1"/>
<organism evidence="1 2">
    <name type="scientific">Aspergillus phoenicis ATCC 13157</name>
    <dbReference type="NCBI Taxonomy" id="1353007"/>
    <lineage>
        <taxon>Eukaryota</taxon>
        <taxon>Fungi</taxon>
        <taxon>Dikarya</taxon>
        <taxon>Ascomycota</taxon>
        <taxon>Pezizomycotina</taxon>
        <taxon>Eurotiomycetes</taxon>
        <taxon>Eurotiomycetidae</taxon>
        <taxon>Eurotiales</taxon>
        <taxon>Aspergillaceae</taxon>
        <taxon>Aspergillus</taxon>
    </lineage>
</organism>
<gene>
    <name evidence="1" type="ORF">M752DRAFT_40888</name>
</gene>
<keyword evidence="2" id="KW-1185">Reference proteome</keyword>
<reference evidence="1 2" key="1">
    <citation type="submission" date="2018-07" db="EMBL/GenBank/DDBJ databases">
        <title>Section-level genome sequencing of Aspergillus section Nigri to investigate inter- and intra-species variation.</title>
        <authorList>
            <consortium name="DOE Joint Genome Institute"/>
            <person name="Vesth T.C."/>
            <person name="Nybo J.L."/>
            <person name="Theobald S."/>
            <person name="Frisvad J.C."/>
            <person name="Larsen T.O."/>
            <person name="Nielsen K.F."/>
            <person name="Hoof J.B."/>
            <person name="Brandl J."/>
            <person name="Salamov A."/>
            <person name="Riley R."/>
            <person name="Gladden J.M."/>
            <person name="Phatale P."/>
            <person name="Nielsen M.T."/>
            <person name="Lyhne E.K."/>
            <person name="Kogle M.E."/>
            <person name="Strasser K."/>
            <person name="McDonnell E."/>
            <person name="Barry K."/>
            <person name="Clum A."/>
            <person name="Chen C."/>
            <person name="Nolan M."/>
            <person name="Sandor L."/>
            <person name="Kuo A."/>
            <person name="Lipzen A."/>
            <person name="Hainaut M."/>
            <person name="Drula E."/>
            <person name="Tsang A."/>
            <person name="Magnuson J.K."/>
            <person name="Henrissat B."/>
            <person name="Wiebenga A."/>
            <person name="Simmons B.A."/>
            <person name="Makela M.R."/>
            <person name="De vries R.P."/>
            <person name="Grigoriev I.V."/>
            <person name="Mortensen U.H."/>
            <person name="Baker S.E."/>
            <person name="Andersen M.R."/>
        </authorList>
    </citation>
    <scope>NUCLEOTIDE SEQUENCE [LARGE SCALE GENOMIC DNA]</scope>
    <source>
        <strain evidence="1 2">ATCC 13157</strain>
    </source>
</reference>
<proteinExistence type="predicted"/>
<name>A0A370PDJ1_ASPPH</name>
<dbReference type="Proteomes" id="UP000254937">
    <property type="component" value="Unassembled WGS sequence"/>
</dbReference>